<dbReference type="PANTHER" id="PTHR22777">
    <property type="entry name" value="HEMOLYSIN-RELATED"/>
    <property type="match status" value="1"/>
</dbReference>
<organism evidence="12 13">
    <name type="scientific">Marispirochaeta aestuarii</name>
    <dbReference type="NCBI Taxonomy" id="1963862"/>
    <lineage>
        <taxon>Bacteria</taxon>
        <taxon>Pseudomonadati</taxon>
        <taxon>Spirochaetota</taxon>
        <taxon>Spirochaetia</taxon>
        <taxon>Spirochaetales</taxon>
        <taxon>Spirochaetaceae</taxon>
        <taxon>Marispirochaeta</taxon>
    </lineage>
</organism>
<dbReference type="InterPro" id="IPR046342">
    <property type="entry name" value="CBS_dom_sf"/>
</dbReference>
<sequence>MLSSIILLVTLILLSGFFSASETAFTSLSTLQIQHMVDNHGRRGRRVKELSGKPDVLLTTILIGNNMVNIGASAIATEMTIRLFGSQAIGIMTGVLTLIILIFSEVTPKRIAIIHNQGIALVTAFPIQVLSVILFPFIRMISLISSLITRFFSSERREHLSMEGILHIVNMAGTMGVVKQYEQEMIKSIFRLNDVSAKAIMTHRTEVFSLEKSLSLTEAFPEMIEEGFSRIPVYDRDPEKIVGVVLFKDAAREIANGRGSIPLQELMLEPMFIPTTKKISDIYTAFKGGKLNLAVVMDEYGGLAGIVTQEDVIEELFGELYDENEEKGRERIHHIKGNRYRIKGDTSLKQIEDSLGIELPHGKYVQTISGYISELLDRLPQRNETVETEWGELTIEGIVRNRITSLQLILKEGSKSSEQNNSHSSAM</sequence>
<proteinExistence type="predicted"/>
<evidence type="ECO:0000256" key="9">
    <source>
        <dbReference type="SAM" id="Phobius"/>
    </source>
</evidence>
<dbReference type="RefSeq" id="WP_083049600.1">
    <property type="nucleotide sequence ID" value="NZ_CAXXQO010000003.1"/>
</dbReference>
<gene>
    <name evidence="12" type="ORF">B4O97_07225</name>
</gene>
<dbReference type="OrthoDB" id="9798188at2"/>
<dbReference type="InterPro" id="IPR000644">
    <property type="entry name" value="CBS_dom"/>
</dbReference>
<dbReference type="Gene3D" id="3.10.580.10">
    <property type="entry name" value="CBS-domain"/>
    <property type="match status" value="1"/>
</dbReference>
<dbReference type="CDD" id="cd04590">
    <property type="entry name" value="CBS_pair_CorC_HlyC_assoc"/>
    <property type="match status" value="1"/>
</dbReference>
<dbReference type="GO" id="GO:0005886">
    <property type="term" value="C:plasma membrane"/>
    <property type="evidence" value="ECO:0007669"/>
    <property type="project" value="TreeGrafter"/>
</dbReference>
<evidence type="ECO:0000256" key="1">
    <source>
        <dbReference type="ARBA" id="ARBA00004141"/>
    </source>
</evidence>
<evidence type="ECO:0008006" key="14">
    <source>
        <dbReference type="Google" id="ProtNLM"/>
    </source>
</evidence>
<evidence type="ECO:0000256" key="3">
    <source>
        <dbReference type="ARBA" id="ARBA00022737"/>
    </source>
</evidence>
<feature type="transmembrane region" description="Helical" evidence="9">
    <location>
        <begin position="88"/>
        <end position="107"/>
    </location>
</feature>
<keyword evidence="3" id="KW-0677">Repeat</keyword>
<dbReference type="InterPro" id="IPR044751">
    <property type="entry name" value="Ion_transp-like_CBS"/>
</dbReference>
<dbReference type="PROSITE" id="PS51371">
    <property type="entry name" value="CBS"/>
    <property type="match status" value="2"/>
</dbReference>
<keyword evidence="13" id="KW-1185">Reference proteome</keyword>
<dbReference type="GO" id="GO:0050660">
    <property type="term" value="F:flavin adenine dinucleotide binding"/>
    <property type="evidence" value="ECO:0007669"/>
    <property type="project" value="InterPro"/>
</dbReference>
<dbReference type="Pfam" id="PF00571">
    <property type="entry name" value="CBS"/>
    <property type="match status" value="2"/>
</dbReference>
<accession>A0A1Y1S0F2</accession>
<feature type="domain" description="CNNM transmembrane" evidence="11">
    <location>
        <begin position="1"/>
        <end position="182"/>
    </location>
</feature>
<evidence type="ECO:0000313" key="12">
    <source>
        <dbReference type="EMBL" id="ORC35854.1"/>
    </source>
</evidence>
<keyword evidence="4 8" id="KW-1133">Transmembrane helix</keyword>
<dbReference type="SMART" id="SM00116">
    <property type="entry name" value="CBS"/>
    <property type="match status" value="2"/>
</dbReference>
<name>A0A1Y1S0F2_9SPIO</name>
<dbReference type="Proteomes" id="UP000192343">
    <property type="component" value="Unassembled WGS sequence"/>
</dbReference>
<keyword evidence="5 7" id="KW-0129">CBS domain</keyword>
<dbReference type="PANTHER" id="PTHR22777:SF17">
    <property type="entry name" value="UPF0053 PROTEIN SLL0260"/>
    <property type="match status" value="1"/>
</dbReference>
<evidence type="ECO:0000256" key="5">
    <source>
        <dbReference type="ARBA" id="ARBA00023122"/>
    </source>
</evidence>
<dbReference type="InterPro" id="IPR036318">
    <property type="entry name" value="FAD-bd_PCMH-like_sf"/>
</dbReference>
<evidence type="ECO:0000256" key="2">
    <source>
        <dbReference type="ARBA" id="ARBA00022692"/>
    </source>
</evidence>
<dbReference type="PROSITE" id="PS51846">
    <property type="entry name" value="CNNM"/>
    <property type="match status" value="1"/>
</dbReference>
<comment type="subcellular location">
    <subcellularLocation>
        <location evidence="1">Membrane</location>
        <topology evidence="1">Multi-pass membrane protein</topology>
    </subcellularLocation>
</comment>
<evidence type="ECO:0000256" key="6">
    <source>
        <dbReference type="ARBA" id="ARBA00023136"/>
    </source>
</evidence>
<dbReference type="STRING" id="1963862.B4O97_07225"/>
<dbReference type="EMBL" id="MWQY01000007">
    <property type="protein sequence ID" value="ORC35854.1"/>
    <property type="molecule type" value="Genomic_DNA"/>
</dbReference>
<dbReference type="SUPFAM" id="SSF56176">
    <property type="entry name" value="FAD-binding/transporter-associated domain-like"/>
    <property type="match status" value="1"/>
</dbReference>
<dbReference type="InterPro" id="IPR002550">
    <property type="entry name" value="CNNM"/>
</dbReference>
<dbReference type="InterPro" id="IPR005170">
    <property type="entry name" value="Transptr-assoc_dom"/>
</dbReference>
<protein>
    <recommendedName>
        <fullName evidence="14">Hemolysin</fullName>
    </recommendedName>
</protein>
<evidence type="ECO:0000256" key="8">
    <source>
        <dbReference type="PROSITE-ProRule" id="PRU01193"/>
    </source>
</evidence>
<comment type="caution">
    <text evidence="12">The sequence shown here is derived from an EMBL/GenBank/DDBJ whole genome shotgun (WGS) entry which is preliminary data.</text>
</comment>
<dbReference type="SUPFAM" id="SSF54631">
    <property type="entry name" value="CBS-domain pair"/>
    <property type="match status" value="1"/>
</dbReference>
<evidence type="ECO:0000259" key="10">
    <source>
        <dbReference type="PROSITE" id="PS51371"/>
    </source>
</evidence>
<dbReference type="Pfam" id="PF03471">
    <property type="entry name" value="CorC_HlyC"/>
    <property type="match status" value="1"/>
</dbReference>
<evidence type="ECO:0000256" key="7">
    <source>
        <dbReference type="PROSITE-ProRule" id="PRU00703"/>
    </source>
</evidence>
<feature type="domain" description="CBS" evidence="10">
    <location>
        <begin position="266"/>
        <end position="323"/>
    </location>
</feature>
<feature type="domain" description="CBS" evidence="10">
    <location>
        <begin position="201"/>
        <end position="260"/>
    </location>
</feature>
<evidence type="ECO:0000259" key="11">
    <source>
        <dbReference type="PROSITE" id="PS51846"/>
    </source>
</evidence>
<reference evidence="12 13" key="1">
    <citation type="submission" date="2017-03" db="EMBL/GenBank/DDBJ databases">
        <title>Draft Genome sequence of Marispirochaeta sp. strain JC444.</title>
        <authorList>
            <person name="Shivani Y."/>
            <person name="Subhash Y."/>
            <person name="Sasikala C."/>
            <person name="Ramana C."/>
        </authorList>
    </citation>
    <scope>NUCLEOTIDE SEQUENCE [LARGE SCALE GENOMIC DNA]</scope>
    <source>
        <strain evidence="12 13">JC444</strain>
    </source>
</reference>
<dbReference type="InterPro" id="IPR016169">
    <property type="entry name" value="FAD-bd_PCMH_sub2"/>
</dbReference>
<evidence type="ECO:0000256" key="4">
    <source>
        <dbReference type="ARBA" id="ARBA00022989"/>
    </source>
</evidence>
<dbReference type="Gene3D" id="3.30.465.10">
    <property type="match status" value="1"/>
</dbReference>
<keyword evidence="6 8" id="KW-0472">Membrane</keyword>
<dbReference type="SMART" id="SM01091">
    <property type="entry name" value="CorC_HlyC"/>
    <property type="match status" value="1"/>
</dbReference>
<dbReference type="AlphaFoldDB" id="A0A1Y1S0F2"/>
<feature type="transmembrane region" description="Helical" evidence="9">
    <location>
        <begin position="127"/>
        <end position="152"/>
    </location>
</feature>
<keyword evidence="2 8" id="KW-0812">Transmembrane</keyword>
<evidence type="ECO:0000313" key="13">
    <source>
        <dbReference type="Proteomes" id="UP000192343"/>
    </source>
</evidence>
<dbReference type="Pfam" id="PF01595">
    <property type="entry name" value="CNNM"/>
    <property type="match status" value="1"/>
</dbReference>